<sequence>MKRIGVLNFFNSNQNYGAVLQAAALQEVLKGLGHSSEHIDLVRADPDASLMRKYFKKIKKNKLGRLFYSCIKTVYFQILGKSVFDQFRNKYIVSSTIRYEGMQDLEKNYFDYEIVVVGSDQVWRLKYIKELAPAYFFSFLGSSVKKISYAASFGLDRWEAEKDSDLTKILKKYLQDFSAISVREDSGVNICNDIFDVEAHHVLDPTLLIGRSFFEQIAKIKVPSVRSRKLVYYKLDKSDDFKDMVRFIEDQYGFESEDIYHKTVSKKKKAYRPVEDWLGLIASSDLVITDSYHCVCFSMLFNKDFFYFANKDRGLSRVESLLHMFDVPKDRIVHNFNKEQLTSLIQLKIDYAHINRRLVVLQEESLRFLKSAIDF</sequence>
<dbReference type="GO" id="GO:0016740">
    <property type="term" value="F:transferase activity"/>
    <property type="evidence" value="ECO:0007669"/>
    <property type="project" value="UniProtKB-KW"/>
</dbReference>
<feature type="domain" description="Polysaccharide pyruvyl transferase" evidence="1">
    <location>
        <begin position="15"/>
        <end position="311"/>
    </location>
</feature>
<proteinExistence type="predicted"/>
<dbReference type="AlphaFoldDB" id="A0A562R2V0"/>
<dbReference type="Pfam" id="PF04230">
    <property type="entry name" value="PS_pyruv_trans"/>
    <property type="match status" value="1"/>
</dbReference>
<dbReference type="OrthoDB" id="9799278at2"/>
<keyword evidence="2" id="KW-0808">Transferase</keyword>
<name>A0A562R2V0_9BACT</name>
<dbReference type="Proteomes" id="UP000318307">
    <property type="component" value="Unassembled WGS sequence"/>
</dbReference>
<dbReference type="EMBL" id="VLLC01000049">
    <property type="protein sequence ID" value="TWI63388.1"/>
    <property type="molecule type" value="Genomic_DNA"/>
</dbReference>
<evidence type="ECO:0000313" key="3">
    <source>
        <dbReference type="Proteomes" id="UP000318307"/>
    </source>
</evidence>
<accession>A0A562R2V0</accession>
<gene>
    <name evidence="2" type="ORF">LZ24_03259</name>
</gene>
<keyword evidence="3" id="KW-1185">Reference proteome</keyword>
<dbReference type="InterPro" id="IPR007345">
    <property type="entry name" value="Polysacch_pyruvyl_Trfase"/>
</dbReference>
<evidence type="ECO:0000313" key="2">
    <source>
        <dbReference type="EMBL" id="TWI63388.1"/>
    </source>
</evidence>
<protein>
    <submittedName>
        <fullName evidence="2">Polysaccharide pyruvyl transferase</fullName>
    </submittedName>
</protein>
<dbReference type="RefSeq" id="WP_144686729.1">
    <property type="nucleotide sequence ID" value="NZ_VLLC01000049.1"/>
</dbReference>
<organism evidence="2 3">
    <name type="scientific">Desulfobotulus alkaliphilus</name>
    <dbReference type="NCBI Taxonomy" id="622671"/>
    <lineage>
        <taxon>Bacteria</taxon>
        <taxon>Pseudomonadati</taxon>
        <taxon>Thermodesulfobacteriota</taxon>
        <taxon>Desulfobacteria</taxon>
        <taxon>Desulfobacterales</taxon>
        <taxon>Desulfobacteraceae</taxon>
        <taxon>Desulfobotulus</taxon>
    </lineage>
</organism>
<evidence type="ECO:0000259" key="1">
    <source>
        <dbReference type="Pfam" id="PF04230"/>
    </source>
</evidence>
<comment type="caution">
    <text evidence="2">The sequence shown here is derived from an EMBL/GenBank/DDBJ whole genome shotgun (WGS) entry which is preliminary data.</text>
</comment>
<reference evidence="2 3" key="1">
    <citation type="submission" date="2019-07" db="EMBL/GenBank/DDBJ databases">
        <title>Genome sequencing of 100 strains of the haloalkaliphilic chemolithoautotrophic sulfur-oxidizing bacterium Thioalkalivibrio.</title>
        <authorList>
            <person name="Muyzer G."/>
        </authorList>
    </citation>
    <scope>NUCLEOTIDE SEQUENCE [LARGE SCALE GENOMIC DNA]</scope>
    <source>
        <strain evidence="2 3">ASO4-4</strain>
    </source>
</reference>